<sequence length="176" mass="20294">MAIYLSQPIIDEVVRFVEEDSRYEDSVKAMAAGILTYYFPIANGFLVVPEQNRGDQFPDFIIFRIQRRFPGDRSVVDHTVTEAKKSDDSIPASLEQLQNALEHSNTGFRRCWAILVHGATFYFYEYHESLPPNNRLLPWAPPGRPQGQNAFHARQNSVEIDWMLRHMAQNDTPPAR</sequence>
<dbReference type="AlphaFoldDB" id="A0A370P7M7"/>
<proteinExistence type="predicted"/>
<accession>A0A370P7M7</accession>
<name>A0A370P7M7_ASPPH</name>
<protein>
    <submittedName>
        <fullName evidence="1">Uncharacterized protein</fullName>
    </submittedName>
</protein>
<evidence type="ECO:0000313" key="1">
    <source>
        <dbReference type="EMBL" id="RDK37707.1"/>
    </source>
</evidence>
<dbReference type="Proteomes" id="UP000254937">
    <property type="component" value="Unassembled WGS sequence"/>
</dbReference>
<keyword evidence="2" id="KW-1185">Reference proteome</keyword>
<dbReference type="EMBL" id="KZ851869">
    <property type="protein sequence ID" value="RDK37707.1"/>
    <property type="molecule type" value="Genomic_DNA"/>
</dbReference>
<evidence type="ECO:0000313" key="2">
    <source>
        <dbReference type="Proteomes" id="UP000254937"/>
    </source>
</evidence>
<organism evidence="1 2">
    <name type="scientific">Aspergillus phoenicis ATCC 13157</name>
    <dbReference type="NCBI Taxonomy" id="1353007"/>
    <lineage>
        <taxon>Eukaryota</taxon>
        <taxon>Fungi</taxon>
        <taxon>Dikarya</taxon>
        <taxon>Ascomycota</taxon>
        <taxon>Pezizomycotina</taxon>
        <taxon>Eurotiomycetes</taxon>
        <taxon>Eurotiomycetidae</taxon>
        <taxon>Eurotiales</taxon>
        <taxon>Aspergillaceae</taxon>
        <taxon>Aspergillus</taxon>
    </lineage>
</organism>
<gene>
    <name evidence="1" type="ORF">M752DRAFT_279533</name>
</gene>
<reference evidence="1 2" key="1">
    <citation type="submission" date="2018-07" db="EMBL/GenBank/DDBJ databases">
        <title>Section-level genome sequencing of Aspergillus section Nigri to investigate inter- and intra-species variation.</title>
        <authorList>
            <consortium name="DOE Joint Genome Institute"/>
            <person name="Vesth T.C."/>
            <person name="Nybo J.L."/>
            <person name="Theobald S."/>
            <person name="Frisvad J.C."/>
            <person name="Larsen T.O."/>
            <person name="Nielsen K.F."/>
            <person name="Hoof J.B."/>
            <person name="Brandl J."/>
            <person name="Salamov A."/>
            <person name="Riley R."/>
            <person name="Gladden J.M."/>
            <person name="Phatale P."/>
            <person name="Nielsen M.T."/>
            <person name="Lyhne E.K."/>
            <person name="Kogle M.E."/>
            <person name="Strasser K."/>
            <person name="McDonnell E."/>
            <person name="Barry K."/>
            <person name="Clum A."/>
            <person name="Chen C."/>
            <person name="Nolan M."/>
            <person name="Sandor L."/>
            <person name="Kuo A."/>
            <person name="Lipzen A."/>
            <person name="Hainaut M."/>
            <person name="Drula E."/>
            <person name="Tsang A."/>
            <person name="Magnuson J.K."/>
            <person name="Henrissat B."/>
            <person name="Wiebenga A."/>
            <person name="Simmons B.A."/>
            <person name="Makela M.R."/>
            <person name="De vries R.P."/>
            <person name="Grigoriev I.V."/>
            <person name="Mortensen U.H."/>
            <person name="Baker S.E."/>
            <person name="Andersen M.R."/>
        </authorList>
    </citation>
    <scope>NUCLEOTIDE SEQUENCE [LARGE SCALE GENOMIC DNA]</scope>
    <source>
        <strain evidence="1 2">ATCC 13157</strain>
    </source>
</reference>